<feature type="compositionally biased region" description="Polar residues" evidence="1">
    <location>
        <begin position="114"/>
        <end position="138"/>
    </location>
</feature>
<gene>
    <name evidence="2" type="ORF">VPNG_09981</name>
</gene>
<dbReference type="InParanoid" id="A0A423VKC2"/>
<organism evidence="2 3">
    <name type="scientific">Cytospora leucostoma</name>
    <dbReference type="NCBI Taxonomy" id="1230097"/>
    <lineage>
        <taxon>Eukaryota</taxon>
        <taxon>Fungi</taxon>
        <taxon>Dikarya</taxon>
        <taxon>Ascomycota</taxon>
        <taxon>Pezizomycotina</taxon>
        <taxon>Sordariomycetes</taxon>
        <taxon>Sordariomycetidae</taxon>
        <taxon>Diaporthales</taxon>
        <taxon>Cytosporaceae</taxon>
        <taxon>Cytospora</taxon>
    </lineage>
</organism>
<protein>
    <submittedName>
        <fullName evidence="2">Uncharacterized protein</fullName>
    </submittedName>
</protein>
<evidence type="ECO:0000256" key="1">
    <source>
        <dbReference type="SAM" id="MobiDB-lite"/>
    </source>
</evidence>
<feature type="region of interest" description="Disordered" evidence="1">
    <location>
        <begin position="216"/>
        <end position="267"/>
    </location>
</feature>
<feature type="compositionally biased region" description="Basic and acidic residues" evidence="1">
    <location>
        <begin position="18"/>
        <end position="27"/>
    </location>
</feature>
<evidence type="ECO:0000313" key="3">
    <source>
        <dbReference type="Proteomes" id="UP000285146"/>
    </source>
</evidence>
<name>A0A423VKC2_9PEZI</name>
<dbReference type="Proteomes" id="UP000285146">
    <property type="component" value="Unassembled WGS sequence"/>
</dbReference>
<feature type="compositionally biased region" description="Polar residues" evidence="1">
    <location>
        <begin position="38"/>
        <end position="47"/>
    </location>
</feature>
<evidence type="ECO:0000313" key="2">
    <source>
        <dbReference type="EMBL" id="ROV91389.1"/>
    </source>
</evidence>
<feature type="compositionally biased region" description="Low complexity" evidence="1">
    <location>
        <begin position="139"/>
        <end position="151"/>
    </location>
</feature>
<dbReference type="OrthoDB" id="10662442at2759"/>
<comment type="caution">
    <text evidence="2">The sequence shown here is derived from an EMBL/GenBank/DDBJ whole genome shotgun (WGS) entry which is preliminary data.</text>
</comment>
<dbReference type="EMBL" id="LKEB01000091">
    <property type="protein sequence ID" value="ROV91389.1"/>
    <property type="molecule type" value="Genomic_DNA"/>
</dbReference>
<proteinExistence type="predicted"/>
<feature type="compositionally biased region" description="Basic and acidic residues" evidence="1">
    <location>
        <begin position="79"/>
        <end position="101"/>
    </location>
</feature>
<dbReference type="AlphaFoldDB" id="A0A423VKC2"/>
<feature type="region of interest" description="Disordered" evidence="1">
    <location>
        <begin position="1"/>
        <end position="165"/>
    </location>
</feature>
<keyword evidence="3" id="KW-1185">Reference proteome</keyword>
<feature type="compositionally biased region" description="Basic residues" evidence="1">
    <location>
        <begin position="249"/>
        <end position="267"/>
    </location>
</feature>
<sequence>MSSSSSSRQLGSETTVDYGKENRRDHNYGSSVPEYPSPLNSGMQSEPTGHGAPMSNDFAAYNSEGNYRIQHVVPTSSKAAKEEEREDRREAFMDKVEDEATGKTSFARKRTYKWSHQQATYPTVGPSQVATPPSTYLHSSSASVSKVSRSGSSGGRAGPSRYAGGAFVVGQPTQQFGVDDSLATMGYTEQPETQYMMTAAEAAYMPSTGVLEDDYVDNTAQVIPPQEAAASSGSRDHGPHVHGSSGHGSHGHHRSHRHRHSREHRSR</sequence>
<reference evidence="2 3" key="1">
    <citation type="submission" date="2015-09" db="EMBL/GenBank/DDBJ databases">
        <title>Host preference determinants of Valsa canker pathogens revealed by comparative genomics.</title>
        <authorList>
            <person name="Yin Z."/>
            <person name="Huang L."/>
        </authorList>
    </citation>
    <scope>NUCLEOTIDE SEQUENCE [LARGE SCALE GENOMIC DNA]</scope>
    <source>
        <strain evidence="2 3">SXYLt</strain>
    </source>
</reference>
<accession>A0A423VKC2</accession>